<dbReference type="Gene3D" id="3.30.1380.10">
    <property type="match status" value="1"/>
</dbReference>
<reference evidence="3 4" key="1">
    <citation type="journal article" date="2019" name="J. Ind. Microbiol. Biotechnol.">
        <title>The complete genomic sequence of Streptomyces spectabilis NRRL-2792 and identification of secondary metabolite biosynthetic gene clusters.</title>
        <authorList>
            <person name="Sinha A."/>
            <person name="Phillips-Salemka S."/>
            <person name="Niraula T.A."/>
            <person name="Short K.A."/>
            <person name="Niraula N.P."/>
        </authorList>
    </citation>
    <scope>NUCLEOTIDE SEQUENCE [LARGE SCALE GENOMIC DNA]</scope>
    <source>
        <strain evidence="3 4">NRRL 2792</strain>
    </source>
</reference>
<dbReference type="InterPro" id="IPR009045">
    <property type="entry name" value="Zn_M74/Hedgehog-like"/>
</dbReference>
<accession>A0A516R2S2</accession>
<name>A0A516R2S2_STRST</name>
<evidence type="ECO:0000313" key="4">
    <source>
        <dbReference type="Proteomes" id="UP000316806"/>
    </source>
</evidence>
<sequence length="198" mass="20941">MWRPLVVGLILVGAVVAVVLGYGGVKSSPSTASLPPSPTGRGEHRGALGEADGVVPDGVTVFDDAVPAVAHLDPPLLKALRRAATAAGDDGVRFSVNSGWRSPEYQNELLRKAISKYGSEDEAARWVATAAASPHVSGDAVDIGRSAATAWLSEHGAAYGLCQIYENEPWHYELRAGATDRGCPRRYADPTQDPRTQR</sequence>
<dbReference type="Pfam" id="PF02557">
    <property type="entry name" value="VanY"/>
    <property type="match status" value="1"/>
</dbReference>
<dbReference type="Proteomes" id="UP000316806">
    <property type="component" value="Chromosome"/>
</dbReference>
<dbReference type="SMR" id="A0A516R2S2"/>
<dbReference type="GO" id="GO:0008233">
    <property type="term" value="F:peptidase activity"/>
    <property type="evidence" value="ECO:0007669"/>
    <property type="project" value="InterPro"/>
</dbReference>
<dbReference type="EMBL" id="CP040916">
    <property type="protein sequence ID" value="QDQ09955.1"/>
    <property type="molecule type" value="Genomic_DNA"/>
</dbReference>
<dbReference type="GO" id="GO:0006508">
    <property type="term" value="P:proteolysis"/>
    <property type="evidence" value="ECO:0007669"/>
    <property type="project" value="InterPro"/>
</dbReference>
<dbReference type="InterPro" id="IPR052179">
    <property type="entry name" value="DD-CPase-like"/>
</dbReference>
<dbReference type="InterPro" id="IPR003709">
    <property type="entry name" value="VanY-like_core_dom"/>
</dbReference>
<dbReference type="PANTHER" id="PTHR34385:SF1">
    <property type="entry name" value="PEPTIDOGLYCAN L-ALANYL-D-GLUTAMATE ENDOPEPTIDASE CWLK"/>
    <property type="match status" value="1"/>
</dbReference>
<evidence type="ECO:0000259" key="2">
    <source>
        <dbReference type="Pfam" id="PF02557"/>
    </source>
</evidence>
<feature type="domain" description="D-alanyl-D-alanine carboxypeptidase-like core" evidence="2">
    <location>
        <begin position="72"/>
        <end position="172"/>
    </location>
</feature>
<protein>
    <submittedName>
        <fullName evidence="3">Peptidase M15</fullName>
    </submittedName>
</protein>
<evidence type="ECO:0000256" key="1">
    <source>
        <dbReference type="SAM" id="MobiDB-lite"/>
    </source>
</evidence>
<gene>
    <name evidence="3" type="ORF">FH965_04760</name>
</gene>
<dbReference type="RefSeq" id="WP_144001531.1">
    <property type="nucleotide sequence ID" value="NZ_CP040916.1"/>
</dbReference>
<dbReference type="PANTHER" id="PTHR34385">
    <property type="entry name" value="D-ALANYL-D-ALANINE CARBOXYPEPTIDASE"/>
    <property type="match status" value="1"/>
</dbReference>
<dbReference type="SUPFAM" id="SSF55166">
    <property type="entry name" value="Hedgehog/DD-peptidase"/>
    <property type="match status" value="1"/>
</dbReference>
<feature type="region of interest" description="Disordered" evidence="1">
    <location>
        <begin position="27"/>
        <end position="50"/>
    </location>
</feature>
<dbReference type="AlphaFoldDB" id="A0A516R2S2"/>
<dbReference type="CDD" id="cd14846">
    <property type="entry name" value="Peptidase_M15_like"/>
    <property type="match status" value="1"/>
</dbReference>
<evidence type="ECO:0000313" key="3">
    <source>
        <dbReference type="EMBL" id="QDQ09955.1"/>
    </source>
</evidence>
<organism evidence="3 4">
    <name type="scientific">Streptomyces spectabilis</name>
    <dbReference type="NCBI Taxonomy" id="68270"/>
    <lineage>
        <taxon>Bacteria</taxon>
        <taxon>Bacillati</taxon>
        <taxon>Actinomycetota</taxon>
        <taxon>Actinomycetes</taxon>
        <taxon>Kitasatosporales</taxon>
        <taxon>Streptomycetaceae</taxon>
        <taxon>Streptomyces</taxon>
    </lineage>
</organism>
<proteinExistence type="predicted"/>